<evidence type="ECO:0000313" key="2">
    <source>
        <dbReference type="EMBL" id="KAA6339188.1"/>
    </source>
</evidence>
<feature type="compositionally biased region" description="Basic and acidic residues" evidence="1">
    <location>
        <begin position="210"/>
        <end position="222"/>
    </location>
</feature>
<gene>
    <name evidence="2" type="ORF">EZS28_052630</name>
</gene>
<evidence type="ECO:0000313" key="3">
    <source>
        <dbReference type="Proteomes" id="UP000324800"/>
    </source>
</evidence>
<dbReference type="Proteomes" id="UP000324800">
    <property type="component" value="Unassembled WGS sequence"/>
</dbReference>
<evidence type="ECO:0008006" key="4">
    <source>
        <dbReference type="Google" id="ProtNLM"/>
    </source>
</evidence>
<dbReference type="AlphaFoldDB" id="A0A5J4S053"/>
<dbReference type="EMBL" id="SNRW01041133">
    <property type="protein sequence ID" value="KAA6339188.1"/>
    <property type="molecule type" value="Genomic_DNA"/>
</dbReference>
<comment type="caution">
    <text evidence="2">The sequence shown here is derived from an EMBL/GenBank/DDBJ whole genome shotgun (WGS) entry which is preliminary data.</text>
</comment>
<organism evidence="2 3">
    <name type="scientific">Streblomastix strix</name>
    <dbReference type="NCBI Taxonomy" id="222440"/>
    <lineage>
        <taxon>Eukaryota</taxon>
        <taxon>Metamonada</taxon>
        <taxon>Preaxostyla</taxon>
        <taxon>Oxymonadida</taxon>
        <taxon>Streblomastigidae</taxon>
        <taxon>Streblomastix</taxon>
    </lineage>
</organism>
<reference evidence="2 3" key="1">
    <citation type="submission" date="2019-03" db="EMBL/GenBank/DDBJ databases">
        <title>Single cell metagenomics reveals metabolic interactions within the superorganism composed of flagellate Streblomastix strix and complex community of Bacteroidetes bacteria on its surface.</title>
        <authorList>
            <person name="Treitli S.C."/>
            <person name="Kolisko M."/>
            <person name="Husnik F."/>
            <person name="Keeling P."/>
            <person name="Hampl V."/>
        </authorList>
    </citation>
    <scope>NUCLEOTIDE SEQUENCE [LARGE SCALE GENOMIC DNA]</scope>
    <source>
        <strain evidence="2">ST1C</strain>
    </source>
</reference>
<proteinExistence type="predicted"/>
<evidence type="ECO:0000256" key="1">
    <source>
        <dbReference type="SAM" id="MobiDB-lite"/>
    </source>
</evidence>
<name>A0A5J4S053_9EUKA</name>
<feature type="region of interest" description="Disordered" evidence="1">
    <location>
        <begin position="126"/>
        <end position="156"/>
    </location>
</feature>
<feature type="compositionally biased region" description="Basic and acidic residues" evidence="1">
    <location>
        <begin position="174"/>
        <end position="184"/>
    </location>
</feature>
<accession>A0A5J4S053</accession>
<feature type="region of interest" description="Disordered" evidence="1">
    <location>
        <begin position="174"/>
        <end position="222"/>
    </location>
</feature>
<sequence>MPYKDIFCFVIKIQKTLLKKPTDFIHLFWTENGEQADQKYISTRLDRLIHAVRTNGATVNSITHASSIELLTYGFNERTRNIFTHHTPYSKISQQHYTLAVNRVLDSIAAALVKNHGEKITTQIISKQRGDARVSDGDGLQQSPLEDDLQLSPQESLASPLSLPIISTQTIVETEHPNDHESAKIQKSQLWRNVPDMKPQEQAKNSSMTKDSDRATTAEAQK</sequence>
<protein>
    <recommendedName>
        <fullName evidence="4">Tyr recombinase domain-containing protein</fullName>
    </recommendedName>
</protein>